<accession>A0A381VD32</accession>
<dbReference type="EMBL" id="UINC01008335">
    <property type="protein sequence ID" value="SVA37537.1"/>
    <property type="molecule type" value="Genomic_DNA"/>
</dbReference>
<feature type="domain" description="FlgD/Vpr Ig-like" evidence="1">
    <location>
        <begin position="208"/>
        <end position="269"/>
    </location>
</feature>
<dbReference type="Pfam" id="PF13860">
    <property type="entry name" value="FlgD_ig"/>
    <property type="match status" value="1"/>
</dbReference>
<dbReference type="NCBIfam" id="TIGR04183">
    <property type="entry name" value="Por_Secre_tail"/>
    <property type="match status" value="1"/>
</dbReference>
<dbReference type="InterPro" id="IPR013783">
    <property type="entry name" value="Ig-like_fold"/>
</dbReference>
<dbReference type="Gene3D" id="2.60.40.10">
    <property type="entry name" value="Immunoglobulins"/>
    <property type="match status" value="1"/>
</dbReference>
<dbReference type="InterPro" id="IPR025965">
    <property type="entry name" value="FlgD/Vpr_Ig-like"/>
</dbReference>
<dbReference type="InterPro" id="IPR036116">
    <property type="entry name" value="FN3_sf"/>
</dbReference>
<protein>
    <recommendedName>
        <fullName evidence="1">FlgD/Vpr Ig-like domain-containing protein</fullName>
    </recommendedName>
</protein>
<dbReference type="InterPro" id="IPR026444">
    <property type="entry name" value="Secre_tail"/>
</dbReference>
<sequence>YISFLRSFFDQPGETNQMYTIFRHDLIENIPEWVVVGSGAAIGNNIYTYEVSTLIDSTADNDGMTEFKVVASMNEGHFHSPPQSGYSLDNIEPGVPGGLMATGMDDGIHLSWDTSPEEDFQYFRLEKSFESEFNEFETFDMIDTSYIDPDYVLNQTNYYRLAAVDHAGNMSEYSGVVEATILSIDGDPIPDVYALHQNYPNPFNPVTTLRYDLPEDAMVTITIYDIMGRRIRTLVNIDQTAGYRSIHWNATNDFGQTVSAGMYIYTIQAGEFRKTRKMVLLK</sequence>
<dbReference type="SUPFAM" id="SSF49265">
    <property type="entry name" value="Fibronectin type III"/>
    <property type="match status" value="1"/>
</dbReference>
<dbReference type="Gene3D" id="2.60.40.4070">
    <property type="match status" value="1"/>
</dbReference>
<gene>
    <name evidence="2" type="ORF">METZ01_LOCUS90391</name>
</gene>
<proteinExistence type="predicted"/>
<evidence type="ECO:0000313" key="2">
    <source>
        <dbReference type="EMBL" id="SVA37537.1"/>
    </source>
</evidence>
<name>A0A381VD32_9ZZZZ</name>
<feature type="non-terminal residue" evidence="2">
    <location>
        <position position="1"/>
    </location>
</feature>
<reference evidence="2" key="1">
    <citation type="submission" date="2018-05" db="EMBL/GenBank/DDBJ databases">
        <authorList>
            <person name="Lanie J.A."/>
            <person name="Ng W.-L."/>
            <person name="Kazmierczak K.M."/>
            <person name="Andrzejewski T.M."/>
            <person name="Davidsen T.M."/>
            <person name="Wayne K.J."/>
            <person name="Tettelin H."/>
            <person name="Glass J.I."/>
            <person name="Rusch D."/>
            <person name="Podicherti R."/>
            <person name="Tsui H.-C.T."/>
            <person name="Winkler M.E."/>
        </authorList>
    </citation>
    <scope>NUCLEOTIDE SEQUENCE</scope>
</reference>
<dbReference type="AlphaFoldDB" id="A0A381VD32"/>
<organism evidence="2">
    <name type="scientific">marine metagenome</name>
    <dbReference type="NCBI Taxonomy" id="408172"/>
    <lineage>
        <taxon>unclassified sequences</taxon>
        <taxon>metagenomes</taxon>
        <taxon>ecological metagenomes</taxon>
    </lineage>
</organism>
<evidence type="ECO:0000259" key="1">
    <source>
        <dbReference type="Pfam" id="PF13860"/>
    </source>
</evidence>